<organism evidence="3">
    <name type="scientific">Rheinheimera sp. BAL341</name>
    <dbReference type="NCBI Taxonomy" id="1708203"/>
    <lineage>
        <taxon>Bacteria</taxon>
        <taxon>Pseudomonadati</taxon>
        <taxon>Pseudomonadota</taxon>
        <taxon>Gammaproteobacteria</taxon>
        <taxon>Chromatiales</taxon>
        <taxon>Chromatiaceae</taxon>
        <taxon>Rheinheimera</taxon>
    </lineage>
</organism>
<gene>
    <name evidence="3" type="ORF">BAL341_2634</name>
</gene>
<dbReference type="Pfam" id="PF11172">
    <property type="entry name" value="DUF2959"/>
    <property type="match status" value="1"/>
</dbReference>
<accession>A0A486XTI2</accession>
<dbReference type="EMBL" id="CAAJGR010000130">
    <property type="protein sequence ID" value="VHO05550.1"/>
    <property type="molecule type" value="Genomic_DNA"/>
</dbReference>
<proteinExistence type="predicted"/>
<evidence type="ECO:0000256" key="1">
    <source>
        <dbReference type="SAM" id="Coils"/>
    </source>
</evidence>
<evidence type="ECO:0008006" key="4">
    <source>
        <dbReference type="Google" id="ProtNLM"/>
    </source>
</evidence>
<feature type="signal peptide" evidence="2">
    <location>
        <begin position="1"/>
        <end position="19"/>
    </location>
</feature>
<dbReference type="PROSITE" id="PS51257">
    <property type="entry name" value="PROKAR_LIPOPROTEIN"/>
    <property type="match status" value="1"/>
</dbReference>
<evidence type="ECO:0000256" key="2">
    <source>
        <dbReference type="SAM" id="SignalP"/>
    </source>
</evidence>
<name>A0A486XTI2_9GAMM</name>
<feature type="chain" id="PRO_5019732509" description="ATPase involved in DNA repair" evidence="2">
    <location>
        <begin position="20"/>
        <end position="212"/>
    </location>
</feature>
<evidence type="ECO:0000313" key="3">
    <source>
        <dbReference type="EMBL" id="VHO05550.1"/>
    </source>
</evidence>
<dbReference type="AlphaFoldDB" id="A0A486XTI2"/>
<keyword evidence="1" id="KW-0175">Coiled coil</keyword>
<reference evidence="3" key="1">
    <citation type="submission" date="2019-04" db="EMBL/GenBank/DDBJ databases">
        <authorList>
            <person name="Brambilla D."/>
        </authorList>
    </citation>
    <scope>NUCLEOTIDE SEQUENCE</scope>
    <source>
        <strain evidence="3">BAL1</strain>
    </source>
</reference>
<dbReference type="InterPro" id="IPR021342">
    <property type="entry name" value="DUF2959"/>
</dbReference>
<feature type="coiled-coil region" evidence="1">
    <location>
        <begin position="33"/>
        <end position="60"/>
    </location>
</feature>
<keyword evidence="2" id="KW-0732">Signal</keyword>
<sequence length="212" mass="23967">MRYLIILLPLLLSLTACQSAYYSAMEKVGVHKRDILVDRVEEAQQSQQQAQQQFKSALEQFSSLIKFDGGDLQRVYEATDSEYQACSKAAEDVSSRINSIEAVADALFDEWQDELDQYSNAKLKQDSAKKLADTKRQYTTLLKSMRRAEQSMQPVLASLRDNTLYLKHNLNAKAIGALKGEFSSVQRDISRLIGDMNSAIKQSEQFLATLKQ</sequence>
<protein>
    <recommendedName>
        <fullName evidence="4">ATPase involved in DNA repair</fullName>
    </recommendedName>
</protein>